<gene>
    <name evidence="2" type="ORF">UFOPK3204_01418</name>
</gene>
<proteinExistence type="predicted"/>
<keyword evidence="1" id="KW-1133">Transmembrane helix</keyword>
<dbReference type="EMBL" id="CAFABK010000081">
    <property type="protein sequence ID" value="CAB4834168.1"/>
    <property type="molecule type" value="Genomic_DNA"/>
</dbReference>
<organism evidence="2">
    <name type="scientific">freshwater metagenome</name>
    <dbReference type="NCBI Taxonomy" id="449393"/>
    <lineage>
        <taxon>unclassified sequences</taxon>
        <taxon>metagenomes</taxon>
        <taxon>ecological metagenomes</taxon>
    </lineage>
</organism>
<accession>A0A6J7ANX5</accession>
<dbReference type="InterPro" id="IPR016410">
    <property type="entry name" value="Phage_imm"/>
</dbReference>
<dbReference type="Pfam" id="PF14373">
    <property type="entry name" value="Imm_superinfect"/>
    <property type="match status" value="1"/>
</dbReference>
<reference evidence="2" key="1">
    <citation type="submission" date="2020-05" db="EMBL/GenBank/DDBJ databases">
        <authorList>
            <person name="Chiriac C."/>
            <person name="Salcher M."/>
            <person name="Ghai R."/>
            <person name="Kavagutti S V."/>
        </authorList>
    </citation>
    <scope>NUCLEOTIDE SEQUENCE</scope>
</reference>
<evidence type="ECO:0000313" key="2">
    <source>
        <dbReference type="EMBL" id="CAB4834168.1"/>
    </source>
</evidence>
<feature type="transmembrane region" description="Helical" evidence="1">
    <location>
        <begin position="62"/>
        <end position="84"/>
    </location>
</feature>
<feature type="transmembrane region" description="Helical" evidence="1">
    <location>
        <begin position="32"/>
        <end position="50"/>
    </location>
</feature>
<keyword evidence="1" id="KW-0812">Transmembrane</keyword>
<dbReference type="AlphaFoldDB" id="A0A6J7ANX5"/>
<keyword evidence="1" id="KW-0472">Membrane</keyword>
<evidence type="ECO:0000256" key="1">
    <source>
        <dbReference type="SAM" id="Phobius"/>
    </source>
</evidence>
<protein>
    <submittedName>
        <fullName evidence="2">Unannotated protein</fullName>
    </submittedName>
</protein>
<name>A0A6J7ANX5_9ZZZZ</name>
<sequence length="92" mass="10112">MPPPGSSDSSPSEQRIYIEVSDRYQTSTFTKVLSVVLAILTAGYMLPWAIAAVRNLRTHVSVGLVDLLLGWTLVGWIVALVMSLRKLRPDEG</sequence>